<dbReference type="SFLD" id="SFLDS00003">
    <property type="entry name" value="Haloacid_Dehalogenase"/>
    <property type="match status" value="1"/>
</dbReference>
<dbReference type="SUPFAM" id="SSF56784">
    <property type="entry name" value="HAD-like"/>
    <property type="match status" value="1"/>
</dbReference>
<dbReference type="PANTHER" id="PTHR43434:SF16">
    <property type="entry name" value="BLL8046 PROTEIN"/>
    <property type="match status" value="1"/>
</dbReference>
<sequence>MLLDVDGTLLDSNDAHARSWVDVLRSEGFDVAFERVRRLIGKGGDKLVPELTGIDPESERYHAISERRAERFLEHYLPSLRPFPGVRALVERLRRQGLALVVATSSRAKEADALLEAAGVADLLARRTSSDDADESKPDPDIVQAALRRAKLAPSEAILIGDTPYDLEAAARAGVAMIALRCGGWDDASLAGAIAIYDDPADLLAGYERSPLAR</sequence>
<dbReference type="InterPro" id="IPR036412">
    <property type="entry name" value="HAD-like_sf"/>
</dbReference>
<dbReference type="SFLD" id="SFLDG01129">
    <property type="entry name" value="C1.5:_HAD__Beta-PGM__Phosphata"/>
    <property type="match status" value="1"/>
</dbReference>
<evidence type="ECO:0000313" key="1">
    <source>
        <dbReference type="EMBL" id="AKF03037.1"/>
    </source>
</evidence>
<evidence type="ECO:0000313" key="2">
    <source>
        <dbReference type="Proteomes" id="UP000034883"/>
    </source>
</evidence>
<dbReference type="InterPro" id="IPR041492">
    <property type="entry name" value="HAD_2"/>
</dbReference>
<dbReference type="AlphaFoldDB" id="A0A0F6VYR1"/>
<dbReference type="Gene3D" id="3.40.50.1000">
    <property type="entry name" value="HAD superfamily/HAD-like"/>
    <property type="match status" value="1"/>
</dbReference>
<dbReference type="NCBIfam" id="TIGR01509">
    <property type="entry name" value="HAD-SF-IA-v3"/>
    <property type="match status" value="1"/>
</dbReference>
<dbReference type="InterPro" id="IPR023198">
    <property type="entry name" value="PGP-like_dom2"/>
</dbReference>
<dbReference type="SFLD" id="SFLDG01135">
    <property type="entry name" value="C1.5.6:_HAD__Beta-PGM__Phospha"/>
    <property type="match status" value="1"/>
</dbReference>
<accession>A0A0F6VYR1</accession>
<dbReference type="STRING" id="927083.DB32_000186"/>
<dbReference type="GO" id="GO:0005829">
    <property type="term" value="C:cytosol"/>
    <property type="evidence" value="ECO:0007669"/>
    <property type="project" value="TreeGrafter"/>
</dbReference>
<dbReference type="GO" id="GO:0006281">
    <property type="term" value="P:DNA repair"/>
    <property type="evidence" value="ECO:0007669"/>
    <property type="project" value="TreeGrafter"/>
</dbReference>
<dbReference type="InterPro" id="IPR050155">
    <property type="entry name" value="HAD-like_hydrolase_sf"/>
</dbReference>
<dbReference type="Pfam" id="PF13419">
    <property type="entry name" value="HAD_2"/>
    <property type="match status" value="1"/>
</dbReference>
<proteinExistence type="predicted"/>
<dbReference type="Proteomes" id="UP000034883">
    <property type="component" value="Chromosome"/>
</dbReference>
<organism evidence="1 2">
    <name type="scientific">Sandaracinus amylolyticus</name>
    <dbReference type="NCBI Taxonomy" id="927083"/>
    <lineage>
        <taxon>Bacteria</taxon>
        <taxon>Pseudomonadati</taxon>
        <taxon>Myxococcota</taxon>
        <taxon>Polyangia</taxon>
        <taxon>Polyangiales</taxon>
        <taxon>Sandaracinaceae</taxon>
        <taxon>Sandaracinus</taxon>
    </lineage>
</organism>
<keyword evidence="2" id="KW-1185">Reference proteome</keyword>
<dbReference type="NCBIfam" id="TIGR01549">
    <property type="entry name" value="HAD-SF-IA-v1"/>
    <property type="match status" value="1"/>
</dbReference>
<dbReference type="InterPro" id="IPR023214">
    <property type="entry name" value="HAD_sf"/>
</dbReference>
<protein>
    <submittedName>
        <fullName evidence="1">Hydrolase, haloacid dehalogenase-like family</fullName>
    </submittedName>
</protein>
<dbReference type="Gene3D" id="1.10.150.240">
    <property type="entry name" value="Putative phosphatase, domain 2"/>
    <property type="match status" value="1"/>
</dbReference>
<name>A0A0F6VYR1_9BACT</name>
<reference evidence="1 2" key="1">
    <citation type="submission" date="2015-03" db="EMBL/GenBank/DDBJ databases">
        <title>Genome assembly of Sandaracinus amylolyticus DSM 53668.</title>
        <authorList>
            <person name="Sharma G."/>
            <person name="Subramanian S."/>
        </authorList>
    </citation>
    <scope>NUCLEOTIDE SEQUENCE [LARGE SCALE GENOMIC DNA]</scope>
    <source>
        <strain evidence="1 2">DSM 53668</strain>
    </source>
</reference>
<dbReference type="GO" id="GO:0008967">
    <property type="term" value="F:phosphoglycolate phosphatase activity"/>
    <property type="evidence" value="ECO:0007669"/>
    <property type="project" value="TreeGrafter"/>
</dbReference>
<dbReference type="PANTHER" id="PTHR43434">
    <property type="entry name" value="PHOSPHOGLYCOLATE PHOSPHATASE"/>
    <property type="match status" value="1"/>
</dbReference>
<dbReference type="EMBL" id="CP011125">
    <property type="protein sequence ID" value="AKF03037.1"/>
    <property type="molecule type" value="Genomic_DNA"/>
</dbReference>
<dbReference type="InterPro" id="IPR006439">
    <property type="entry name" value="HAD-SF_hydro_IA"/>
</dbReference>
<keyword evidence="1" id="KW-0378">Hydrolase</keyword>
<gene>
    <name evidence="1" type="ORF">DB32_000186</name>
</gene>
<dbReference type="KEGG" id="samy:DB32_000186"/>